<gene>
    <name evidence="1" type="primary">SIR2_1</name>
    <name evidence="1" type="ORF">LPJ66_006027</name>
</gene>
<protein>
    <submittedName>
        <fullName evidence="1">NAD-dependent histone deacetylase sir2</fullName>
    </submittedName>
</protein>
<accession>A0ACC1IF73</accession>
<dbReference type="EMBL" id="JANBPG010000904">
    <property type="protein sequence ID" value="KAJ1892982.1"/>
    <property type="molecule type" value="Genomic_DNA"/>
</dbReference>
<sequence length="1117" mass="124175">MAHNVDFTLNSEPTLPAAAQQGPQPASMKRRGRNDSLSEPEPTEDNLHDTNSTTTTTTIAPAVVVAAAAAASTKRHRFEPIEPTDQATQANNPADSGASDDSDDSDDGDFGQDVNVDSSCAPSPLNTTNMDPDTATAPYTRFAAEEMEIMRSEARTLGLSTFLDEYIGRGVSLRALLEVFGAPFALISSVPDFQLLPLLRNQMVRFYRHRPKLSGINSVQDVVDLLQGARRIMVLTGAGVSVSCGIPDFRSPTGIYTRLNDEFGLDDPQQMFDIEYFRETPELFYSFAKELYPYNFTPAPTHAFVKLLEDEGRLLRNYTQNIDTLEHVQGISRVLNCHGSFATATCIKCGYACDGKALEEDIMAMRIAFCPQCKDGPSEPVSQPNAPVAGLVVANGTDAYASFKDDEDDDDEDDMDYGVVRGIMKPDITFFGEKLPDQFDEALLEDRDQVDLLLVMGSSLKVAPVSDIMSHLPHNIPQVVINKTPILHLNFDVQLLGDADDIVAFLARECGWELRHEKIPGGSTGSKEFMDSRRCPVAEEKGRCVTVPVKVKEEGGAVSVGERKLGVPAHWHLFESAVVTPRDLLVASGEERVRLAEEESSDDDDEEGEDEDEDDTDSGKDDDNTDEEEEKQDQDNDNDTAVIDGPFWARISGIPLFIYDLGGTEPELIKQLNQTYGGIFIISPRRVAICDPKDIHIVLGTHAFLKNKRYSNIEIMEPNMFLTIDPELNKQRRRQMGPSMSLANLKQMEPAILEAGTKQLFNKWDQDIEQSADKQRARICYHGDLMLMTFDIISTLGFGQTHRSLTSGDTQIAKWVHSTFVLMFMQAIIPVFKHTLFRKVLAKSLYSRFDAFHALCTKAVSERKKLLSGLQPNENKPKDILQSYIDAEDPESRIRMTSGQVVTETIISLLAGSDTSSNTMVWTIHLLLMHPQYYSRVVGEVRAAFDRDHIINYSEAKTSLPLLEACIYESLRLVPVATSMPRLIPPGGATLHGQFIPEGYNCSISIAGANTNPEVWERSYEFYPERFLDNESNKRLVLTFSTGVRVCPGKNLAWMEIQSTLANVFNRYELEIPEDSLFTPDRVDADGLPILIPRVAAATCVPKFPERDCVVVVSKRN</sequence>
<keyword evidence="2" id="KW-1185">Reference proteome</keyword>
<evidence type="ECO:0000313" key="1">
    <source>
        <dbReference type="EMBL" id="KAJ1892982.1"/>
    </source>
</evidence>
<comment type="caution">
    <text evidence="1">The sequence shown here is derived from an EMBL/GenBank/DDBJ whole genome shotgun (WGS) entry which is preliminary data.</text>
</comment>
<dbReference type="Proteomes" id="UP001150581">
    <property type="component" value="Unassembled WGS sequence"/>
</dbReference>
<organism evidence="1 2">
    <name type="scientific">Kickxella alabastrina</name>
    <dbReference type="NCBI Taxonomy" id="61397"/>
    <lineage>
        <taxon>Eukaryota</taxon>
        <taxon>Fungi</taxon>
        <taxon>Fungi incertae sedis</taxon>
        <taxon>Zoopagomycota</taxon>
        <taxon>Kickxellomycotina</taxon>
        <taxon>Kickxellomycetes</taxon>
        <taxon>Kickxellales</taxon>
        <taxon>Kickxellaceae</taxon>
        <taxon>Kickxella</taxon>
    </lineage>
</organism>
<evidence type="ECO:0000313" key="2">
    <source>
        <dbReference type="Proteomes" id="UP001150581"/>
    </source>
</evidence>
<name>A0ACC1IF73_9FUNG</name>
<proteinExistence type="predicted"/>
<reference evidence="1" key="1">
    <citation type="submission" date="2022-07" db="EMBL/GenBank/DDBJ databases">
        <title>Phylogenomic reconstructions and comparative analyses of Kickxellomycotina fungi.</title>
        <authorList>
            <person name="Reynolds N.K."/>
            <person name="Stajich J.E."/>
            <person name="Barry K."/>
            <person name="Grigoriev I.V."/>
            <person name="Crous P."/>
            <person name="Smith M.E."/>
        </authorList>
    </citation>
    <scope>NUCLEOTIDE SEQUENCE</scope>
    <source>
        <strain evidence="1">Benny 63K</strain>
    </source>
</reference>